<comment type="caution">
    <text evidence="2">The sequence shown here is derived from an EMBL/GenBank/DDBJ whole genome shotgun (WGS) entry which is preliminary data.</text>
</comment>
<dbReference type="PROSITE" id="PS00018">
    <property type="entry name" value="EF_HAND_1"/>
    <property type="match status" value="1"/>
</dbReference>
<feature type="region of interest" description="Disordered" evidence="1">
    <location>
        <begin position="1"/>
        <end position="177"/>
    </location>
</feature>
<gene>
    <name evidence="2" type="ORF">EUX98_g2167</name>
</gene>
<feature type="compositionally biased region" description="Low complexity" evidence="1">
    <location>
        <begin position="456"/>
        <end position="467"/>
    </location>
</feature>
<evidence type="ECO:0000313" key="2">
    <source>
        <dbReference type="EMBL" id="THH32028.1"/>
    </source>
</evidence>
<feature type="compositionally biased region" description="Polar residues" evidence="1">
    <location>
        <begin position="152"/>
        <end position="165"/>
    </location>
</feature>
<reference evidence="2 3" key="1">
    <citation type="submission" date="2019-02" db="EMBL/GenBank/DDBJ databases">
        <title>Genome sequencing of the rare red list fungi Antrodiella citrinella (Flaviporus citrinellus).</title>
        <authorList>
            <person name="Buettner E."/>
            <person name="Kellner H."/>
        </authorList>
    </citation>
    <scope>NUCLEOTIDE SEQUENCE [LARGE SCALE GENOMIC DNA]</scope>
    <source>
        <strain evidence="2 3">DSM 108506</strain>
    </source>
</reference>
<dbReference type="Proteomes" id="UP000308730">
    <property type="component" value="Unassembled WGS sequence"/>
</dbReference>
<feature type="compositionally biased region" description="Polar residues" evidence="1">
    <location>
        <begin position="77"/>
        <end position="86"/>
    </location>
</feature>
<feature type="region of interest" description="Disordered" evidence="1">
    <location>
        <begin position="454"/>
        <end position="489"/>
    </location>
</feature>
<accession>A0A4S4N2J8</accession>
<dbReference type="AlphaFoldDB" id="A0A4S4N2J8"/>
<feature type="compositionally biased region" description="Polar residues" evidence="1">
    <location>
        <begin position="43"/>
        <end position="55"/>
    </location>
</feature>
<dbReference type="InterPro" id="IPR018247">
    <property type="entry name" value="EF_Hand_1_Ca_BS"/>
</dbReference>
<protein>
    <submittedName>
        <fullName evidence="2">Uncharacterized protein</fullName>
    </submittedName>
</protein>
<dbReference type="EMBL" id="SGPM01000031">
    <property type="protein sequence ID" value="THH32028.1"/>
    <property type="molecule type" value="Genomic_DNA"/>
</dbReference>
<proteinExistence type="predicted"/>
<feature type="compositionally biased region" description="Low complexity" evidence="1">
    <location>
        <begin position="1"/>
        <end position="19"/>
    </location>
</feature>
<organism evidence="2 3">
    <name type="scientific">Antrodiella citrinella</name>
    <dbReference type="NCBI Taxonomy" id="2447956"/>
    <lineage>
        <taxon>Eukaryota</taxon>
        <taxon>Fungi</taxon>
        <taxon>Dikarya</taxon>
        <taxon>Basidiomycota</taxon>
        <taxon>Agaricomycotina</taxon>
        <taxon>Agaricomycetes</taxon>
        <taxon>Polyporales</taxon>
        <taxon>Steccherinaceae</taxon>
        <taxon>Antrodiella</taxon>
    </lineage>
</organism>
<sequence length="522" mass="55339">MSVSSVEQSPSQSPLLGPSRSRRLSARRGSITAADPWGEHASVNLNPGRSSSSRLTIVRVPPPPEADDGRRHRRHGSNASIGSASSKGEPVGRLSFAFTSFGPTGGTSSGRSSPPSPRIRPTTPGSPHRQSVALPVTQPKLSPEQLVDLARSSCNPRTTPVSSPGNGPAAPPAPAPVSFTPLPDSVYLPFIDRPTEVASLLSQLPTSKLVALLAQTFPANPTSTISSSPPRSSSSSVSSMLSVSSTAPALDSDPKTWSFAQLAAWLRTVDRDVADDVTWVRKARACVLERSELIWERLKGALGVPPELNVDDEDLPFHVQYQDRLKKYQLTDEDSSALDSAVFEPDSPVFPLTTAVDSAGELQEFSEPPADLGDSVTVSPVLASNVPLPSNANALQEVLEEEEETEDADPDGTLQAEELAKKVQGLRFSTSPSTPIVQSGGASPVVPFNDGRSLRSNSFSSNGGQSFVLDDGADDGTYDPTRERGPGRPLFPSSFANLGMGPPLRPQYVASPALRHRLYAHI</sequence>
<evidence type="ECO:0000256" key="1">
    <source>
        <dbReference type="SAM" id="MobiDB-lite"/>
    </source>
</evidence>
<dbReference type="OrthoDB" id="2591449at2759"/>
<feature type="compositionally biased region" description="Low complexity" evidence="1">
    <location>
        <begin position="109"/>
        <end position="127"/>
    </location>
</feature>
<evidence type="ECO:0000313" key="3">
    <source>
        <dbReference type="Proteomes" id="UP000308730"/>
    </source>
</evidence>
<keyword evidence="3" id="KW-1185">Reference proteome</keyword>
<name>A0A4S4N2J8_9APHY</name>